<feature type="domain" description="Alpha/beta hydrolase fold-3" evidence="3">
    <location>
        <begin position="77"/>
        <end position="281"/>
    </location>
</feature>
<evidence type="ECO:0000259" key="3">
    <source>
        <dbReference type="Pfam" id="PF07859"/>
    </source>
</evidence>
<dbReference type="PROSITE" id="PS01173">
    <property type="entry name" value="LIPASE_GDXG_HIS"/>
    <property type="match status" value="1"/>
</dbReference>
<dbReference type="EMBL" id="VTOU01000001">
    <property type="protein sequence ID" value="TZG28898.1"/>
    <property type="molecule type" value="Genomic_DNA"/>
</dbReference>
<dbReference type="SUPFAM" id="SSF53474">
    <property type="entry name" value="alpha/beta-Hydrolases"/>
    <property type="match status" value="1"/>
</dbReference>
<sequence>MALVAEEQALVDMMSAARPTPKKDTDAIAYRNAGLAFKLPPSNVEVARVEDFAVPGPAGDVPVRLYSNGGEKARPALLYMHGGGFIGGNIGTHDDLCRRIAVESDWIVISIEYRLSPEVRFPGALEDCYAVLKWASQSPKGIDGSTLAVGGDSAGGNLTGAITLLARERGGPKIAHQLLLYPMLDAACVGSSYEENATGYFLTSEACRWYWEQYAEPGFDRTAPLMSPLKVDDVAGLPPATVITADHDPLRDDGIRYAERLKKAGVPVEATNMVGSFHGFLSFPQLASAQRGVKLIADALKKAAT</sequence>
<organism evidence="4 5">
    <name type="scientific">Sphingomonas montanisoli</name>
    <dbReference type="NCBI Taxonomy" id="2606412"/>
    <lineage>
        <taxon>Bacteria</taxon>
        <taxon>Pseudomonadati</taxon>
        <taxon>Pseudomonadota</taxon>
        <taxon>Alphaproteobacteria</taxon>
        <taxon>Sphingomonadales</taxon>
        <taxon>Sphingomonadaceae</taxon>
        <taxon>Sphingomonas</taxon>
    </lineage>
</organism>
<comment type="similarity">
    <text evidence="1">Belongs to the 'GDXG' lipolytic enzyme family.</text>
</comment>
<evidence type="ECO:0000313" key="5">
    <source>
        <dbReference type="Proteomes" id="UP000322077"/>
    </source>
</evidence>
<accession>A0A5D9CAD5</accession>
<dbReference type="RefSeq" id="WP_149520563.1">
    <property type="nucleotide sequence ID" value="NZ_VTOU01000001.1"/>
</dbReference>
<dbReference type="PANTHER" id="PTHR48081">
    <property type="entry name" value="AB HYDROLASE SUPERFAMILY PROTEIN C4A8.06C"/>
    <property type="match status" value="1"/>
</dbReference>
<dbReference type="InterPro" id="IPR029058">
    <property type="entry name" value="AB_hydrolase_fold"/>
</dbReference>
<dbReference type="PANTHER" id="PTHR48081:SF8">
    <property type="entry name" value="ALPHA_BETA HYDROLASE FOLD-3 DOMAIN-CONTAINING PROTEIN-RELATED"/>
    <property type="match status" value="1"/>
</dbReference>
<name>A0A5D9CAD5_9SPHN</name>
<keyword evidence="2 4" id="KW-0378">Hydrolase</keyword>
<evidence type="ECO:0000256" key="2">
    <source>
        <dbReference type="ARBA" id="ARBA00022801"/>
    </source>
</evidence>
<dbReference type="InterPro" id="IPR013094">
    <property type="entry name" value="AB_hydrolase_3"/>
</dbReference>
<dbReference type="Gene3D" id="3.40.50.1820">
    <property type="entry name" value="alpha/beta hydrolase"/>
    <property type="match status" value="1"/>
</dbReference>
<protein>
    <submittedName>
        <fullName evidence="4">Alpha/beta hydrolase</fullName>
    </submittedName>
</protein>
<dbReference type="Pfam" id="PF07859">
    <property type="entry name" value="Abhydrolase_3"/>
    <property type="match status" value="1"/>
</dbReference>
<dbReference type="InterPro" id="IPR002168">
    <property type="entry name" value="Lipase_GDXG_HIS_AS"/>
</dbReference>
<evidence type="ECO:0000313" key="4">
    <source>
        <dbReference type="EMBL" id="TZG28898.1"/>
    </source>
</evidence>
<proteinExistence type="inferred from homology"/>
<reference evidence="4 5" key="1">
    <citation type="submission" date="2019-08" db="EMBL/GenBank/DDBJ databases">
        <authorList>
            <person name="Wang G."/>
            <person name="Xu Z."/>
        </authorList>
    </citation>
    <scope>NUCLEOTIDE SEQUENCE [LARGE SCALE GENOMIC DNA]</scope>
    <source>
        <strain evidence="4 5">ZX</strain>
    </source>
</reference>
<dbReference type="InterPro" id="IPR050300">
    <property type="entry name" value="GDXG_lipolytic_enzyme"/>
</dbReference>
<dbReference type="AlphaFoldDB" id="A0A5D9CAD5"/>
<dbReference type="GO" id="GO:0016787">
    <property type="term" value="F:hydrolase activity"/>
    <property type="evidence" value="ECO:0007669"/>
    <property type="project" value="UniProtKB-KW"/>
</dbReference>
<comment type="caution">
    <text evidence="4">The sequence shown here is derived from an EMBL/GenBank/DDBJ whole genome shotgun (WGS) entry which is preliminary data.</text>
</comment>
<keyword evidence="5" id="KW-1185">Reference proteome</keyword>
<gene>
    <name evidence="4" type="ORF">FYJ91_01770</name>
</gene>
<evidence type="ECO:0000256" key="1">
    <source>
        <dbReference type="ARBA" id="ARBA00010515"/>
    </source>
</evidence>
<dbReference type="Proteomes" id="UP000322077">
    <property type="component" value="Unassembled WGS sequence"/>
</dbReference>